<feature type="domain" description="N-acetyltransferase ESCO acetyl-transferase" evidence="12">
    <location>
        <begin position="695"/>
        <end position="763"/>
    </location>
</feature>
<evidence type="ECO:0000259" key="12">
    <source>
        <dbReference type="Pfam" id="PF13880"/>
    </source>
</evidence>
<dbReference type="GO" id="GO:0061733">
    <property type="term" value="F:protein-lysine-acetyltransferase activity"/>
    <property type="evidence" value="ECO:0007669"/>
    <property type="project" value="TreeGrafter"/>
</dbReference>
<evidence type="ECO:0000256" key="1">
    <source>
        <dbReference type="ARBA" id="ARBA00004123"/>
    </source>
</evidence>
<evidence type="ECO:0000256" key="5">
    <source>
        <dbReference type="ARBA" id="ARBA00022771"/>
    </source>
</evidence>
<comment type="subcellular location">
    <subcellularLocation>
        <location evidence="1">Nucleus</location>
    </subcellularLocation>
</comment>
<dbReference type="GO" id="GO:0000785">
    <property type="term" value="C:chromatin"/>
    <property type="evidence" value="ECO:0007669"/>
    <property type="project" value="TreeGrafter"/>
</dbReference>
<evidence type="ECO:0000256" key="8">
    <source>
        <dbReference type="ARBA" id="ARBA00023306"/>
    </source>
</evidence>
<reference evidence="13" key="1">
    <citation type="submission" date="2022-01" db="EMBL/GenBank/DDBJ databases">
        <authorList>
            <person name="King R."/>
        </authorList>
    </citation>
    <scope>NUCLEOTIDE SEQUENCE</scope>
</reference>
<keyword evidence="14" id="KW-1185">Reference proteome</keyword>
<dbReference type="PANTHER" id="PTHR45884">
    <property type="entry name" value="N-ACETYLTRANSFERASE ECO"/>
    <property type="match status" value="1"/>
</dbReference>
<dbReference type="AlphaFoldDB" id="A0A9P0D8U7"/>
<evidence type="ECO:0000256" key="10">
    <source>
        <dbReference type="SAM" id="MobiDB-lite"/>
    </source>
</evidence>
<organism evidence="13 14">
    <name type="scientific">Phaedon cochleariae</name>
    <name type="common">Mustard beetle</name>
    <dbReference type="NCBI Taxonomy" id="80249"/>
    <lineage>
        <taxon>Eukaryota</taxon>
        <taxon>Metazoa</taxon>
        <taxon>Ecdysozoa</taxon>
        <taxon>Arthropoda</taxon>
        <taxon>Hexapoda</taxon>
        <taxon>Insecta</taxon>
        <taxon>Pterygota</taxon>
        <taxon>Neoptera</taxon>
        <taxon>Endopterygota</taxon>
        <taxon>Coleoptera</taxon>
        <taxon>Polyphaga</taxon>
        <taxon>Cucujiformia</taxon>
        <taxon>Chrysomeloidea</taxon>
        <taxon>Chrysomelidae</taxon>
        <taxon>Chrysomelinae</taxon>
        <taxon>Chrysomelini</taxon>
        <taxon>Phaedon</taxon>
    </lineage>
</organism>
<keyword evidence="7" id="KW-0539">Nucleus</keyword>
<protein>
    <recommendedName>
        <fullName evidence="15">N-acetyltransferase ESCO2</fullName>
    </recommendedName>
</protein>
<evidence type="ECO:0000313" key="14">
    <source>
        <dbReference type="Proteomes" id="UP001153737"/>
    </source>
</evidence>
<evidence type="ECO:0000256" key="6">
    <source>
        <dbReference type="ARBA" id="ARBA00022833"/>
    </source>
</evidence>
<evidence type="ECO:0000256" key="4">
    <source>
        <dbReference type="ARBA" id="ARBA00022723"/>
    </source>
</evidence>
<reference evidence="13" key="2">
    <citation type="submission" date="2022-10" db="EMBL/GenBank/DDBJ databases">
        <authorList>
            <consortium name="ENA_rothamsted_submissions"/>
            <consortium name="culmorum"/>
            <person name="King R."/>
        </authorList>
    </citation>
    <scope>NUCLEOTIDE SEQUENCE</scope>
</reference>
<feature type="compositionally biased region" description="Basic residues" evidence="10">
    <location>
        <begin position="241"/>
        <end position="271"/>
    </location>
</feature>
<dbReference type="InterPro" id="IPR016181">
    <property type="entry name" value="Acyl_CoA_acyltransferase"/>
</dbReference>
<keyword evidence="8" id="KW-0131">Cell cycle</keyword>
<keyword evidence="5" id="KW-0863">Zinc-finger</keyword>
<dbReference type="SUPFAM" id="SSF55729">
    <property type="entry name" value="Acyl-CoA N-acyltransferases (Nat)"/>
    <property type="match status" value="1"/>
</dbReference>
<dbReference type="InterPro" id="IPR028005">
    <property type="entry name" value="AcTrfase_ESCO_Znf_dom"/>
</dbReference>
<proteinExistence type="inferred from homology"/>
<dbReference type="GO" id="GO:0008270">
    <property type="term" value="F:zinc ion binding"/>
    <property type="evidence" value="ECO:0007669"/>
    <property type="project" value="UniProtKB-KW"/>
</dbReference>
<dbReference type="OrthoDB" id="428854at2759"/>
<dbReference type="InterPro" id="IPR028009">
    <property type="entry name" value="ESCO_Acetyltransf_dom"/>
</dbReference>
<dbReference type="GO" id="GO:0007064">
    <property type="term" value="P:mitotic sister chromatid cohesion"/>
    <property type="evidence" value="ECO:0007669"/>
    <property type="project" value="TreeGrafter"/>
</dbReference>
<comment type="similarity">
    <text evidence="2">Belongs to the acetyltransferase family. ECO subfamily.</text>
</comment>
<feature type="region of interest" description="Disordered" evidence="10">
    <location>
        <begin position="166"/>
        <end position="192"/>
    </location>
</feature>
<keyword evidence="9" id="KW-0012">Acyltransferase</keyword>
<evidence type="ECO:0000256" key="3">
    <source>
        <dbReference type="ARBA" id="ARBA00022679"/>
    </source>
</evidence>
<dbReference type="PANTHER" id="PTHR45884:SF2">
    <property type="entry name" value="N-ACETYLTRANSFERASE ECO"/>
    <property type="match status" value="1"/>
</dbReference>
<dbReference type="Gene3D" id="3.40.630.30">
    <property type="match status" value="1"/>
</dbReference>
<dbReference type="Pfam" id="PF13878">
    <property type="entry name" value="zf-C2H2_3"/>
    <property type="match status" value="1"/>
</dbReference>
<name>A0A9P0D8U7_PHACE</name>
<evidence type="ECO:0000256" key="7">
    <source>
        <dbReference type="ARBA" id="ARBA00023242"/>
    </source>
</evidence>
<dbReference type="GO" id="GO:0005634">
    <property type="term" value="C:nucleus"/>
    <property type="evidence" value="ECO:0007669"/>
    <property type="project" value="UniProtKB-SubCell"/>
</dbReference>
<dbReference type="EMBL" id="OU896707">
    <property type="protein sequence ID" value="CAH1116456.1"/>
    <property type="molecule type" value="Genomic_DNA"/>
</dbReference>
<gene>
    <name evidence="13" type="ORF">PHAECO_LOCUS1418</name>
</gene>
<evidence type="ECO:0008006" key="15">
    <source>
        <dbReference type="Google" id="ProtNLM"/>
    </source>
</evidence>
<sequence length="765" mass="86583">MHAATREKTSTYEHSTKLFQRRRSLFPSETDASETDSDLGHISPLSFDSSLDNDDVNCYYLKQHLDDSVPNSVISKSDTVSDYDILGIVENDEVKACTPGNQKFLATEIISPLYLSPHLNDFGYSRTYINETPSKISPTYKLKTPHDTSSTNSKLPKLARKSLSEFSEIPSNKRKLSPHISPEQSKQIKLDSKSSKVRTTLFPEIDVSLPANRFYSNTENIMDKIMKRKEAASKSFTFHTTSRKAKPRRKMSQINKHVGHKIRKPKQKKSYKNTVVRTGSANTAGNSAITEFILDLKVLKNSKSESAKLIDNKENMKPIEPKPNTKQIVPAIKSKNTHSELETRKRCVSPETEPNHNKKFFKSSRSKGIVTMNKNFKVEVDHGKITLLEKEEKSKPRTEFEMTDFVSDDNDLLNTNLENIISSLEDEPSQTVEVPVNKIVLQAHNSVVASDSSILLHQQPACPASLLLSPISQMCDETSGLALNSPKRAKNLNYILDRMPNATQNIFNHTAETNAKLFPIFNGGSQVVPHKKETRLTGNSIEKKIRKLSANQMLLDAGQKRFGVTQCHECNIIYHMGDPSDEAMHLHYHNAGHILRFQGWKNERVVADFQTSGRIIQIIPGDSKVWWKKSNDLMDLINQELGCYNMEFSLPNCQTFLYIKNKMIIGCTVAIAKSEGHQMLSTDDNEADLCSERKYPIRCGIPRVWVAHNHRRRGIATALMNSVKTNFIFGYALRNSEIALSPPTELGKLFAQKYFGTENFYVYYI</sequence>
<feature type="region of interest" description="Disordered" evidence="10">
    <location>
        <begin position="336"/>
        <end position="358"/>
    </location>
</feature>
<feature type="domain" description="N-acetyltransferase ESCO zinc-finger" evidence="11">
    <location>
        <begin position="552"/>
        <end position="590"/>
    </location>
</feature>
<evidence type="ECO:0000313" key="13">
    <source>
        <dbReference type="EMBL" id="CAH1116456.1"/>
    </source>
</evidence>
<feature type="region of interest" description="Disordered" evidence="10">
    <location>
        <begin position="235"/>
        <end position="272"/>
    </location>
</feature>
<keyword evidence="6" id="KW-0862">Zinc</keyword>
<dbReference type="Proteomes" id="UP001153737">
    <property type="component" value="Chromosome 1"/>
</dbReference>
<dbReference type="Pfam" id="PF13880">
    <property type="entry name" value="Acetyltransf_13"/>
    <property type="match status" value="1"/>
</dbReference>
<accession>A0A9P0D8U7</accession>
<evidence type="ECO:0000256" key="9">
    <source>
        <dbReference type="ARBA" id="ARBA00023315"/>
    </source>
</evidence>
<keyword evidence="4" id="KW-0479">Metal-binding</keyword>
<evidence type="ECO:0000256" key="2">
    <source>
        <dbReference type="ARBA" id="ARBA00005816"/>
    </source>
</evidence>
<keyword evidence="3" id="KW-0808">Transferase</keyword>
<evidence type="ECO:0000259" key="11">
    <source>
        <dbReference type="Pfam" id="PF13878"/>
    </source>
</evidence>